<proteinExistence type="predicted"/>
<dbReference type="AlphaFoldDB" id="A0A0F8X6N6"/>
<accession>A0A0F8X6N6</accession>
<gene>
    <name evidence="1" type="ORF">LCGC14_2984170</name>
</gene>
<evidence type="ECO:0000313" key="1">
    <source>
        <dbReference type="EMBL" id="KKK64443.1"/>
    </source>
</evidence>
<comment type="caution">
    <text evidence="1">The sequence shown here is derived from an EMBL/GenBank/DDBJ whole genome shotgun (WGS) entry which is preliminary data.</text>
</comment>
<name>A0A0F8X6N6_9ZZZZ</name>
<dbReference type="EMBL" id="LAZR01061023">
    <property type="protein sequence ID" value="KKK64443.1"/>
    <property type="molecule type" value="Genomic_DNA"/>
</dbReference>
<organism evidence="1">
    <name type="scientific">marine sediment metagenome</name>
    <dbReference type="NCBI Taxonomy" id="412755"/>
    <lineage>
        <taxon>unclassified sequences</taxon>
        <taxon>metagenomes</taxon>
        <taxon>ecological metagenomes</taxon>
    </lineage>
</organism>
<protein>
    <submittedName>
        <fullName evidence="1">Uncharacterized protein</fullName>
    </submittedName>
</protein>
<reference evidence="1" key="1">
    <citation type="journal article" date="2015" name="Nature">
        <title>Complex archaea that bridge the gap between prokaryotes and eukaryotes.</title>
        <authorList>
            <person name="Spang A."/>
            <person name="Saw J.H."/>
            <person name="Jorgensen S.L."/>
            <person name="Zaremba-Niedzwiedzka K."/>
            <person name="Martijn J."/>
            <person name="Lind A.E."/>
            <person name="van Eijk R."/>
            <person name="Schleper C."/>
            <person name="Guy L."/>
            <person name="Ettema T.J."/>
        </authorList>
    </citation>
    <scope>NUCLEOTIDE SEQUENCE</scope>
</reference>
<sequence>MAKIDPTARLNEFPKWIKEIYYWISKRNKSINELFVFNDGQRGFRVIIYGPKGNNDANNLPTVQEFIDSLQD</sequence>